<dbReference type="HOGENOM" id="CLU_2014886_0_0_1"/>
<feature type="signal peptide" evidence="1">
    <location>
        <begin position="1"/>
        <end position="19"/>
    </location>
</feature>
<accession>A0A067MZX9</accession>
<dbReference type="Proteomes" id="UP000027195">
    <property type="component" value="Unassembled WGS sequence"/>
</dbReference>
<evidence type="ECO:0000313" key="2">
    <source>
        <dbReference type="EMBL" id="KDQ17086.1"/>
    </source>
</evidence>
<keyword evidence="1" id="KW-0732">Signal</keyword>
<evidence type="ECO:0000256" key="1">
    <source>
        <dbReference type="SAM" id="SignalP"/>
    </source>
</evidence>
<dbReference type="SUPFAM" id="SSF50685">
    <property type="entry name" value="Barwin-like endoglucanases"/>
    <property type="match status" value="1"/>
</dbReference>
<protein>
    <recommendedName>
        <fullName evidence="4">RlpA-like protein double-psi beta-barrel domain-containing protein</fullName>
    </recommendedName>
</protein>
<dbReference type="EMBL" id="KL198025">
    <property type="protein sequence ID" value="KDQ17086.1"/>
    <property type="molecule type" value="Genomic_DNA"/>
</dbReference>
<dbReference type="InParanoid" id="A0A067MZX9"/>
<keyword evidence="3" id="KW-1185">Reference proteome</keyword>
<gene>
    <name evidence="2" type="ORF">BOTBODRAFT_53683</name>
</gene>
<sequence>MFSYLLALVSLWFASLVAAQITYTGTLTSYTPQATNLYCGPTCPNNNGWIAVTPAIIAIYPCGTLVRVWDPTHTLSVVVPICDVYTTGTGDDIEANPAVLAALGAPGAASISGVEYDI</sequence>
<name>A0A067MZX9_BOTB1</name>
<dbReference type="InterPro" id="IPR036908">
    <property type="entry name" value="RlpA-like_sf"/>
</dbReference>
<dbReference type="Gene3D" id="2.40.40.10">
    <property type="entry name" value="RlpA-like domain"/>
    <property type="match status" value="1"/>
</dbReference>
<feature type="chain" id="PRO_5001645166" description="RlpA-like protein double-psi beta-barrel domain-containing protein" evidence="1">
    <location>
        <begin position="20"/>
        <end position="118"/>
    </location>
</feature>
<evidence type="ECO:0000313" key="3">
    <source>
        <dbReference type="Proteomes" id="UP000027195"/>
    </source>
</evidence>
<reference evidence="3" key="1">
    <citation type="journal article" date="2014" name="Proc. Natl. Acad. Sci. U.S.A.">
        <title>Extensive sampling of basidiomycete genomes demonstrates inadequacy of the white-rot/brown-rot paradigm for wood decay fungi.</title>
        <authorList>
            <person name="Riley R."/>
            <person name="Salamov A.A."/>
            <person name="Brown D.W."/>
            <person name="Nagy L.G."/>
            <person name="Floudas D."/>
            <person name="Held B.W."/>
            <person name="Levasseur A."/>
            <person name="Lombard V."/>
            <person name="Morin E."/>
            <person name="Otillar R."/>
            <person name="Lindquist E.A."/>
            <person name="Sun H."/>
            <person name="LaButti K.M."/>
            <person name="Schmutz J."/>
            <person name="Jabbour D."/>
            <person name="Luo H."/>
            <person name="Baker S.E."/>
            <person name="Pisabarro A.G."/>
            <person name="Walton J.D."/>
            <person name="Blanchette R.A."/>
            <person name="Henrissat B."/>
            <person name="Martin F."/>
            <person name="Cullen D."/>
            <person name="Hibbett D.S."/>
            <person name="Grigoriev I.V."/>
        </authorList>
    </citation>
    <scope>NUCLEOTIDE SEQUENCE [LARGE SCALE GENOMIC DNA]</scope>
    <source>
        <strain evidence="3">FD-172 SS1</strain>
    </source>
</reference>
<dbReference type="AlphaFoldDB" id="A0A067MZX9"/>
<evidence type="ECO:0008006" key="4">
    <source>
        <dbReference type="Google" id="ProtNLM"/>
    </source>
</evidence>
<proteinExistence type="predicted"/>
<organism evidence="2 3">
    <name type="scientific">Botryobasidium botryosum (strain FD-172 SS1)</name>
    <dbReference type="NCBI Taxonomy" id="930990"/>
    <lineage>
        <taxon>Eukaryota</taxon>
        <taxon>Fungi</taxon>
        <taxon>Dikarya</taxon>
        <taxon>Basidiomycota</taxon>
        <taxon>Agaricomycotina</taxon>
        <taxon>Agaricomycetes</taxon>
        <taxon>Cantharellales</taxon>
        <taxon>Botryobasidiaceae</taxon>
        <taxon>Botryobasidium</taxon>
    </lineage>
</organism>